<dbReference type="NCBIfam" id="TIGR02622">
    <property type="entry name" value="CDP_4_6_dhtase"/>
    <property type="match status" value="1"/>
</dbReference>
<name>A0ABX0XMT5_9SPHN</name>
<keyword evidence="3" id="KW-1185">Reference proteome</keyword>
<evidence type="ECO:0000313" key="3">
    <source>
        <dbReference type="Proteomes" id="UP000734218"/>
    </source>
</evidence>
<dbReference type="EMBL" id="JAATJE010000001">
    <property type="protein sequence ID" value="NJC34177.1"/>
    <property type="molecule type" value="Genomic_DNA"/>
</dbReference>
<keyword evidence="2" id="KW-0456">Lyase</keyword>
<dbReference type="Proteomes" id="UP000734218">
    <property type="component" value="Unassembled WGS sequence"/>
</dbReference>
<dbReference type="InterPro" id="IPR013445">
    <property type="entry name" value="CDP_4_6_deHydtase"/>
</dbReference>
<evidence type="ECO:0000259" key="1">
    <source>
        <dbReference type="Pfam" id="PF16363"/>
    </source>
</evidence>
<reference evidence="2 3" key="1">
    <citation type="submission" date="2020-03" db="EMBL/GenBank/DDBJ databases">
        <title>Genomic Encyclopedia of Type Strains, Phase IV (KMG-IV): sequencing the most valuable type-strain genomes for metagenomic binning, comparative biology and taxonomic classification.</title>
        <authorList>
            <person name="Goeker M."/>
        </authorList>
    </citation>
    <scope>NUCLEOTIDE SEQUENCE [LARGE SCALE GENOMIC DNA]</scope>
    <source>
        <strain evidence="2 3">DSM 27651</strain>
    </source>
</reference>
<gene>
    <name evidence="2" type="ORF">GGR88_001651</name>
</gene>
<evidence type="ECO:0000313" key="2">
    <source>
        <dbReference type="EMBL" id="NJC34177.1"/>
    </source>
</evidence>
<dbReference type="Gene3D" id="3.40.50.720">
    <property type="entry name" value="NAD(P)-binding Rossmann-like Domain"/>
    <property type="match status" value="1"/>
</dbReference>
<dbReference type="SUPFAM" id="SSF51735">
    <property type="entry name" value="NAD(P)-binding Rossmann-fold domains"/>
    <property type="match status" value="1"/>
</dbReference>
<dbReference type="GO" id="GO:0047733">
    <property type="term" value="F:CDP-glucose 4,6-dehydratase activity"/>
    <property type="evidence" value="ECO:0007669"/>
    <property type="project" value="UniProtKB-EC"/>
</dbReference>
<dbReference type="RefSeq" id="WP_342449754.1">
    <property type="nucleotide sequence ID" value="NZ_JAATJE010000001.1"/>
</dbReference>
<accession>A0ABX0XMT5</accession>
<dbReference type="Gene3D" id="3.90.25.10">
    <property type="entry name" value="UDP-galactose 4-epimerase, domain 1"/>
    <property type="match status" value="1"/>
</dbReference>
<dbReference type="PANTHER" id="PTHR43000">
    <property type="entry name" value="DTDP-D-GLUCOSE 4,6-DEHYDRATASE-RELATED"/>
    <property type="match status" value="1"/>
</dbReference>
<dbReference type="Pfam" id="PF16363">
    <property type="entry name" value="GDP_Man_Dehyd"/>
    <property type="match status" value="1"/>
</dbReference>
<organism evidence="2 3">
    <name type="scientific">Sphingomonas jejuensis</name>
    <dbReference type="NCBI Taxonomy" id="904715"/>
    <lineage>
        <taxon>Bacteria</taxon>
        <taxon>Pseudomonadati</taxon>
        <taxon>Pseudomonadota</taxon>
        <taxon>Alphaproteobacteria</taxon>
        <taxon>Sphingomonadales</taxon>
        <taxon>Sphingomonadaceae</taxon>
        <taxon>Sphingomonas</taxon>
    </lineage>
</organism>
<dbReference type="EC" id="4.2.1.45" evidence="2"/>
<dbReference type="InterPro" id="IPR036291">
    <property type="entry name" value="NAD(P)-bd_dom_sf"/>
</dbReference>
<protein>
    <submittedName>
        <fullName evidence="2">CDP-glucose 4,6-dehydratase</fullName>
        <ecNumber evidence="2">4.2.1.45</ecNumber>
    </submittedName>
</protein>
<dbReference type="CDD" id="cd05252">
    <property type="entry name" value="CDP_GD_SDR_e"/>
    <property type="match status" value="1"/>
</dbReference>
<dbReference type="InterPro" id="IPR016040">
    <property type="entry name" value="NAD(P)-bd_dom"/>
</dbReference>
<comment type="caution">
    <text evidence="2">The sequence shown here is derived from an EMBL/GenBank/DDBJ whole genome shotgun (WGS) entry which is preliminary data.</text>
</comment>
<feature type="domain" description="NAD(P)-binding" evidence="1">
    <location>
        <begin position="21"/>
        <end position="334"/>
    </location>
</feature>
<sequence length="373" mass="40776">MAVSISPTADLRAAFAGKRVLLTGHTGFKGSWLALWLAELGAEIYGLALPPPTAPSMFEACRVEAIVDHRIGDIRNADDVRRRFLEVRPDVVLHLAAQPIVRRSYADPIETMATNVMGTAHVLEAVRALDAACAVVVVSSDKCYENRSWVWGYRENDPMGGSDPYSASKGATELVTTSWRQSFFGPLSPVKLASGRAGNVIGGGDWADDRIIPDCIRSFARGERVELRNPAATRPWQHVLEPLGGYLLLAARLMGPEADRWCEGWNFGPAAQDVRSVSALVALAAREWGGSSDWTASPGRHPKEAAMLSLNCDKAIGELGWQPTWSCETMMRKTVQWFRAWHEGSADLRALTLAQIADFSDDAPWIETEPAHA</sequence>
<proteinExistence type="predicted"/>